<dbReference type="PANTHER" id="PTHR11941:SF84">
    <property type="entry name" value="ENOYL-COA DELTA ISOMERASE 1, PEROXISOMAL"/>
    <property type="match status" value="1"/>
</dbReference>
<evidence type="ECO:0000256" key="5">
    <source>
        <dbReference type="ARBA" id="ARBA00012064"/>
    </source>
</evidence>
<dbReference type="AlphaFoldDB" id="A0A7N0V750"/>
<keyword evidence="6" id="KW-0443">Lipid metabolism</keyword>
<keyword evidence="8" id="KW-1185">Reference proteome</keyword>
<comment type="catalytic activity">
    <reaction evidence="1">
        <text>a (3Z)-enoyl-CoA = a 4-saturated (2E)-enoyl-CoA</text>
        <dbReference type="Rhea" id="RHEA:45900"/>
        <dbReference type="ChEBI" id="CHEBI:85097"/>
        <dbReference type="ChEBI" id="CHEBI:85489"/>
        <dbReference type="EC" id="5.3.3.8"/>
    </reaction>
</comment>
<dbReference type="FunFam" id="3.90.226.10:FF:000049">
    <property type="entry name" value="Enoyl-CoA delta isomerase 3"/>
    <property type="match status" value="1"/>
</dbReference>
<organism evidence="7 8">
    <name type="scientific">Kalanchoe fedtschenkoi</name>
    <name type="common">Lavender scallops</name>
    <name type="synonym">South American air plant</name>
    <dbReference type="NCBI Taxonomy" id="63787"/>
    <lineage>
        <taxon>Eukaryota</taxon>
        <taxon>Viridiplantae</taxon>
        <taxon>Streptophyta</taxon>
        <taxon>Embryophyta</taxon>
        <taxon>Tracheophyta</taxon>
        <taxon>Spermatophyta</taxon>
        <taxon>Magnoliopsida</taxon>
        <taxon>eudicotyledons</taxon>
        <taxon>Gunneridae</taxon>
        <taxon>Pentapetalae</taxon>
        <taxon>Saxifragales</taxon>
        <taxon>Crassulaceae</taxon>
        <taxon>Kalanchoe</taxon>
    </lineage>
</organism>
<dbReference type="Pfam" id="PF00378">
    <property type="entry name" value="ECH_1"/>
    <property type="match status" value="1"/>
</dbReference>
<dbReference type="EnsemblPlants" id="Kaladp0101s0055.1.v1.1">
    <property type="protein sequence ID" value="Kaladp0101s0055.1.v1.1.CDS.1"/>
    <property type="gene ID" value="Kaladp0101s0055.v1.1"/>
</dbReference>
<evidence type="ECO:0000313" key="7">
    <source>
        <dbReference type="EnsemblPlants" id="Kaladp0101s0055.1.v1.1.CDS.1"/>
    </source>
</evidence>
<dbReference type="GO" id="GO:0006635">
    <property type="term" value="P:fatty acid beta-oxidation"/>
    <property type="evidence" value="ECO:0007669"/>
    <property type="project" value="TreeGrafter"/>
</dbReference>
<protein>
    <recommendedName>
        <fullName evidence="5">Delta(3)-Delta(2)-enoyl-CoA isomerase</fullName>
        <ecNumber evidence="5">5.3.3.8</ecNumber>
    </recommendedName>
</protein>
<dbReference type="Proteomes" id="UP000594263">
    <property type="component" value="Unplaced"/>
</dbReference>
<dbReference type="PANTHER" id="PTHR11941">
    <property type="entry name" value="ENOYL-COA HYDRATASE-RELATED"/>
    <property type="match status" value="1"/>
</dbReference>
<dbReference type="InterPro" id="IPR001753">
    <property type="entry name" value="Enoyl-CoA_hydra/iso"/>
</dbReference>
<dbReference type="GO" id="GO:0005777">
    <property type="term" value="C:peroxisome"/>
    <property type="evidence" value="ECO:0007669"/>
    <property type="project" value="TreeGrafter"/>
</dbReference>
<dbReference type="GO" id="GO:0004165">
    <property type="term" value="F:delta(3)-delta(2)-enoyl-CoA isomerase activity"/>
    <property type="evidence" value="ECO:0007669"/>
    <property type="project" value="UniProtKB-EC"/>
</dbReference>
<evidence type="ECO:0000256" key="4">
    <source>
        <dbReference type="ARBA" id="ARBA00005254"/>
    </source>
</evidence>
<accession>A0A7N0V750</accession>
<dbReference type="Gene3D" id="3.90.226.10">
    <property type="entry name" value="2-enoyl-CoA Hydratase, Chain A, domain 1"/>
    <property type="match status" value="1"/>
</dbReference>
<evidence type="ECO:0000256" key="3">
    <source>
        <dbReference type="ARBA" id="ARBA00005005"/>
    </source>
</evidence>
<evidence type="ECO:0000256" key="6">
    <source>
        <dbReference type="ARBA" id="ARBA00023098"/>
    </source>
</evidence>
<evidence type="ECO:0000313" key="8">
    <source>
        <dbReference type="Proteomes" id="UP000594263"/>
    </source>
</evidence>
<evidence type="ECO:0000256" key="1">
    <source>
        <dbReference type="ARBA" id="ARBA00000452"/>
    </source>
</evidence>
<name>A0A7N0V750_KALFE</name>
<comment type="catalytic activity">
    <reaction evidence="2">
        <text>a (3E)-enoyl-CoA = a 4-saturated (2E)-enoyl-CoA</text>
        <dbReference type="Rhea" id="RHEA:45228"/>
        <dbReference type="ChEBI" id="CHEBI:58521"/>
        <dbReference type="ChEBI" id="CHEBI:85097"/>
        <dbReference type="EC" id="5.3.3.8"/>
    </reaction>
</comment>
<sequence>MCSVEKRGGVYLLTLTGDGEHRINPTLIRALKSALQQIKSDAESSPSSTALVTTGQGKFFSNGYDLDWVRSPNLSPAESESRAHTTRTEYASLIQDLISFPMPTIAAVTGHASAAGFVLALAHDYVVMRRDRGFLYMSEVDIDLVVPPWFVALVKSKVGSGLARRDVFMRAEKLTGAAAVEKGVVDSAHDGAEATVEAGLRLGEELVKRKWKGHVYAGNRMVVMSEVLQALASEQARVAPARL</sequence>
<comment type="similarity">
    <text evidence="4">Belongs to the enoyl-CoA hydratase/isomerase family.</text>
</comment>
<comment type="pathway">
    <text evidence="3">Lipid metabolism; fatty acid beta-oxidation.</text>
</comment>
<dbReference type="SUPFAM" id="SSF52096">
    <property type="entry name" value="ClpP/crotonase"/>
    <property type="match status" value="1"/>
</dbReference>
<dbReference type="EC" id="5.3.3.8" evidence="5"/>
<proteinExistence type="inferred from homology"/>
<evidence type="ECO:0000256" key="2">
    <source>
        <dbReference type="ARBA" id="ARBA00000765"/>
    </source>
</evidence>
<dbReference type="InterPro" id="IPR029045">
    <property type="entry name" value="ClpP/crotonase-like_dom_sf"/>
</dbReference>
<dbReference type="Gramene" id="Kaladp0101s0055.1.v1.1">
    <property type="protein sequence ID" value="Kaladp0101s0055.1.v1.1.CDS.1"/>
    <property type="gene ID" value="Kaladp0101s0055.v1.1"/>
</dbReference>
<reference evidence="7" key="1">
    <citation type="submission" date="2021-01" db="UniProtKB">
        <authorList>
            <consortium name="EnsemblPlants"/>
        </authorList>
    </citation>
    <scope>IDENTIFICATION</scope>
</reference>
<dbReference type="CDD" id="cd06558">
    <property type="entry name" value="crotonase-like"/>
    <property type="match status" value="1"/>
</dbReference>